<feature type="domain" description="NusB/RsmB/TIM44" evidence="7">
    <location>
        <begin position="17"/>
        <end position="144"/>
    </location>
</feature>
<dbReference type="InterPro" id="IPR035926">
    <property type="entry name" value="NusB-like_sf"/>
</dbReference>
<evidence type="ECO:0000259" key="7">
    <source>
        <dbReference type="Pfam" id="PF01029"/>
    </source>
</evidence>
<dbReference type="PANTHER" id="PTHR11078:SF3">
    <property type="entry name" value="ANTITERMINATION NUSB DOMAIN-CONTAINING PROTEIN"/>
    <property type="match status" value="1"/>
</dbReference>
<dbReference type="Pfam" id="PF01029">
    <property type="entry name" value="NusB"/>
    <property type="match status" value="1"/>
</dbReference>
<keyword evidence="4 6" id="KW-0805">Transcription regulation</keyword>
<dbReference type="SUPFAM" id="SSF48013">
    <property type="entry name" value="NusB-like"/>
    <property type="match status" value="1"/>
</dbReference>
<dbReference type="EMBL" id="WODC01000001">
    <property type="protein sequence ID" value="MUM76517.1"/>
    <property type="molecule type" value="Genomic_DNA"/>
</dbReference>
<dbReference type="AlphaFoldDB" id="A0A7K1KKB9"/>
<dbReference type="GO" id="GO:0006353">
    <property type="term" value="P:DNA-templated transcription termination"/>
    <property type="evidence" value="ECO:0007669"/>
    <property type="project" value="UniProtKB-UniRule"/>
</dbReference>
<evidence type="ECO:0000256" key="2">
    <source>
        <dbReference type="ARBA" id="ARBA00022814"/>
    </source>
</evidence>
<accession>A0A7K1KKB9</accession>
<evidence type="ECO:0000313" key="8">
    <source>
        <dbReference type="EMBL" id="MUM76517.1"/>
    </source>
</evidence>
<dbReference type="GO" id="GO:0005829">
    <property type="term" value="C:cytosol"/>
    <property type="evidence" value="ECO:0007669"/>
    <property type="project" value="TreeGrafter"/>
</dbReference>
<keyword evidence="2 6" id="KW-0889">Transcription antitermination</keyword>
<evidence type="ECO:0000256" key="5">
    <source>
        <dbReference type="ARBA" id="ARBA00023163"/>
    </source>
</evidence>
<comment type="caution">
    <text evidence="8">The sequence shown here is derived from an EMBL/GenBank/DDBJ whole genome shotgun (WGS) entry which is preliminary data.</text>
</comment>
<dbReference type="InterPro" id="IPR011605">
    <property type="entry name" value="NusB_fam"/>
</dbReference>
<name>A0A7K1KKB9_9BACT</name>
<evidence type="ECO:0000313" key="9">
    <source>
        <dbReference type="Proteomes" id="UP000461162"/>
    </source>
</evidence>
<evidence type="ECO:0000256" key="3">
    <source>
        <dbReference type="ARBA" id="ARBA00022884"/>
    </source>
</evidence>
<dbReference type="InterPro" id="IPR006027">
    <property type="entry name" value="NusB_RsmB_TIM44"/>
</dbReference>
<evidence type="ECO:0000256" key="4">
    <source>
        <dbReference type="ARBA" id="ARBA00023015"/>
    </source>
</evidence>
<dbReference type="GO" id="GO:0031564">
    <property type="term" value="P:transcription antitermination"/>
    <property type="evidence" value="ECO:0007669"/>
    <property type="project" value="UniProtKB-KW"/>
</dbReference>
<comment type="function">
    <text evidence="6">Involved in transcription antitermination. Required for transcription of ribosomal RNA (rRNA) genes. Binds specifically to the boxA antiterminator sequence of the ribosomal RNA (rrn) operons.</text>
</comment>
<comment type="similarity">
    <text evidence="1 6">Belongs to the NusB family.</text>
</comment>
<organism evidence="8 9">
    <name type="scientific">Pseudodesulfovibrio alkaliphilus</name>
    <dbReference type="NCBI Taxonomy" id="2661613"/>
    <lineage>
        <taxon>Bacteria</taxon>
        <taxon>Pseudomonadati</taxon>
        <taxon>Thermodesulfobacteriota</taxon>
        <taxon>Desulfovibrionia</taxon>
        <taxon>Desulfovibrionales</taxon>
        <taxon>Desulfovibrionaceae</taxon>
    </lineage>
</organism>
<keyword evidence="5 6" id="KW-0804">Transcription</keyword>
<reference evidence="8 9" key="1">
    <citation type="submission" date="2019-11" db="EMBL/GenBank/DDBJ databases">
        <title>Pseudodesulfovibrio alkaliphilus, sp. nov., an alkaliphilic sulfate-reducing bacteria from mud volcano of Taman peninsula, Russia.</title>
        <authorList>
            <person name="Frolova A."/>
            <person name="Merkel A.Y."/>
            <person name="Slobodkin A.I."/>
        </authorList>
    </citation>
    <scope>NUCLEOTIDE SEQUENCE [LARGE SCALE GENOMIC DNA]</scope>
    <source>
        <strain evidence="8 9">F-1</strain>
    </source>
</reference>
<dbReference type="GO" id="GO:0003723">
    <property type="term" value="F:RNA binding"/>
    <property type="evidence" value="ECO:0007669"/>
    <property type="project" value="UniProtKB-UniRule"/>
</dbReference>
<dbReference type="NCBIfam" id="TIGR01951">
    <property type="entry name" value="nusB"/>
    <property type="match status" value="1"/>
</dbReference>
<evidence type="ECO:0000256" key="6">
    <source>
        <dbReference type="HAMAP-Rule" id="MF_00073"/>
    </source>
</evidence>
<keyword evidence="3 6" id="KW-0694">RNA-binding</keyword>
<dbReference type="Proteomes" id="UP000461162">
    <property type="component" value="Unassembled WGS sequence"/>
</dbReference>
<dbReference type="Gene3D" id="1.10.940.10">
    <property type="entry name" value="NusB-like"/>
    <property type="match status" value="1"/>
</dbReference>
<keyword evidence="9" id="KW-1185">Reference proteome</keyword>
<sequence length="164" mass="18168">MSGKKKGNRPGVRRVGRTLAFQVLYGVHFDDPQNPVDIETAFDRNPMVDEQESATARDFARTLVMGVDANLARIDAVIGEHSQHWKFDRIAVIELSILRLSLYEMLFTDIPVKAAINEAIELSKLFGDEKSRGFVNGILDGAARSEIRESAMDAARDSTMDGNA</sequence>
<dbReference type="PANTHER" id="PTHR11078">
    <property type="entry name" value="N UTILIZATION SUBSTANCE PROTEIN B-RELATED"/>
    <property type="match status" value="1"/>
</dbReference>
<protein>
    <recommendedName>
        <fullName evidence="6">Transcription antitermination protein NusB</fullName>
    </recommendedName>
    <alternativeName>
        <fullName evidence="6">Antitermination factor NusB</fullName>
    </alternativeName>
</protein>
<dbReference type="RefSeq" id="WP_155932128.1">
    <property type="nucleotide sequence ID" value="NZ_WODC01000001.1"/>
</dbReference>
<gene>
    <name evidence="6 8" type="primary">nusB</name>
    <name evidence="8" type="ORF">GKC30_02585</name>
</gene>
<proteinExistence type="inferred from homology"/>
<evidence type="ECO:0000256" key="1">
    <source>
        <dbReference type="ARBA" id="ARBA00005952"/>
    </source>
</evidence>
<dbReference type="HAMAP" id="MF_00073">
    <property type="entry name" value="NusB"/>
    <property type="match status" value="1"/>
</dbReference>